<keyword evidence="2 5" id="KW-0812">Transmembrane</keyword>
<dbReference type="PRINTS" id="PR00169">
    <property type="entry name" value="KCHANNEL"/>
</dbReference>
<sequence>IYLTFDSPEASKLGQIVSVLVLSVIMLSSFCFILSTIPECQVTFADGRKPVPHPTFDVIEKLCLFVFVSEYVIRLCSCW</sequence>
<evidence type="ECO:0000256" key="4">
    <source>
        <dbReference type="ARBA" id="ARBA00023136"/>
    </source>
</evidence>
<dbReference type="GO" id="GO:0016020">
    <property type="term" value="C:membrane"/>
    <property type="evidence" value="ECO:0007669"/>
    <property type="project" value="UniProtKB-SubCell"/>
</dbReference>
<name>A0A813JZ23_POLGL</name>
<protein>
    <submittedName>
        <fullName evidence="6">Uncharacterized protein</fullName>
    </submittedName>
</protein>
<feature type="transmembrane region" description="Helical" evidence="5">
    <location>
        <begin position="13"/>
        <end position="34"/>
    </location>
</feature>
<feature type="non-terminal residue" evidence="6">
    <location>
        <position position="1"/>
    </location>
</feature>
<proteinExistence type="predicted"/>
<dbReference type="EMBL" id="CAJNNW010027689">
    <property type="protein sequence ID" value="CAE8692688.1"/>
    <property type="molecule type" value="Genomic_DNA"/>
</dbReference>
<feature type="non-terminal residue" evidence="6">
    <location>
        <position position="79"/>
    </location>
</feature>
<comment type="subcellular location">
    <subcellularLocation>
        <location evidence="1">Membrane</location>
        <topology evidence="1">Multi-pass membrane protein</topology>
    </subcellularLocation>
</comment>
<evidence type="ECO:0000256" key="1">
    <source>
        <dbReference type="ARBA" id="ARBA00004141"/>
    </source>
</evidence>
<organism evidence="6 7">
    <name type="scientific">Polarella glacialis</name>
    <name type="common">Dinoflagellate</name>
    <dbReference type="NCBI Taxonomy" id="89957"/>
    <lineage>
        <taxon>Eukaryota</taxon>
        <taxon>Sar</taxon>
        <taxon>Alveolata</taxon>
        <taxon>Dinophyceae</taxon>
        <taxon>Suessiales</taxon>
        <taxon>Suessiaceae</taxon>
        <taxon>Polarella</taxon>
    </lineage>
</organism>
<accession>A0A813JZ23</accession>
<evidence type="ECO:0000313" key="7">
    <source>
        <dbReference type="Proteomes" id="UP000626109"/>
    </source>
</evidence>
<evidence type="ECO:0000313" key="6">
    <source>
        <dbReference type="EMBL" id="CAE8692688.1"/>
    </source>
</evidence>
<keyword evidence="4 5" id="KW-0472">Membrane</keyword>
<dbReference type="InterPro" id="IPR027359">
    <property type="entry name" value="Volt_channel_dom_sf"/>
</dbReference>
<dbReference type="Proteomes" id="UP000626109">
    <property type="component" value="Unassembled WGS sequence"/>
</dbReference>
<reference evidence="6" key="1">
    <citation type="submission" date="2021-02" db="EMBL/GenBank/DDBJ databases">
        <authorList>
            <person name="Dougan E. K."/>
            <person name="Rhodes N."/>
            <person name="Thang M."/>
            <person name="Chan C."/>
        </authorList>
    </citation>
    <scope>NUCLEOTIDE SEQUENCE</scope>
</reference>
<evidence type="ECO:0000256" key="3">
    <source>
        <dbReference type="ARBA" id="ARBA00022989"/>
    </source>
</evidence>
<keyword evidence="3 5" id="KW-1133">Transmembrane helix</keyword>
<evidence type="ECO:0000256" key="2">
    <source>
        <dbReference type="ARBA" id="ARBA00022692"/>
    </source>
</evidence>
<gene>
    <name evidence="6" type="ORF">PGLA2088_LOCUS28001</name>
</gene>
<dbReference type="AlphaFoldDB" id="A0A813JZ23"/>
<comment type="caution">
    <text evidence="6">The sequence shown here is derived from an EMBL/GenBank/DDBJ whole genome shotgun (WGS) entry which is preliminary data.</text>
</comment>
<evidence type="ECO:0000256" key="5">
    <source>
        <dbReference type="SAM" id="Phobius"/>
    </source>
</evidence>
<dbReference type="Gene3D" id="1.20.120.350">
    <property type="entry name" value="Voltage-gated potassium channels. Chain C"/>
    <property type="match status" value="1"/>
</dbReference>